<comment type="similarity">
    <text evidence="2">Belongs to the transposase IS30 family.</text>
</comment>
<evidence type="ECO:0000256" key="3">
    <source>
        <dbReference type="ARBA" id="ARBA00022578"/>
    </source>
</evidence>
<dbReference type="InterPro" id="IPR012337">
    <property type="entry name" value="RNaseH-like_sf"/>
</dbReference>
<keyword evidence="4" id="KW-0238">DNA-binding</keyword>
<dbReference type="EMBL" id="SHKW01000008">
    <property type="protein sequence ID" value="RZU29098.1"/>
    <property type="molecule type" value="Genomic_DNA"/>
</dbReference>
<dbReference type="PROSITE" id="PS01043">
    <property type="entry name" value="TRANSPOSASE_IS30"/>
    <property type="match status" value="1"/>
</dbReference>
<dbReference type="Pfam" id="PF00665">
    <property type="entry name" value="rve"/>
    <property type="match status" value="1"/>
</dbReference>
<dbReference type="RefSeq" id="WP_130425594.1">
    <property type="nucleotide sequence ID" value="NZ_SHKW01000008.1"/>
</dbReference>
<evidence type="ECO:0000259" key="6">
    <source>
        <dbReference type="PROSITE" id="PS50994"/>
    </source>
</evidence>
<evidence type="ECO:0000256" key="2">
    <source>
        <dbReference type="ARBA" id="ARBA00006363"/>
    </source>
</evidence>
<dbReference type="AlphaFoldDB" id="A0A4Q7XYB1"/>
<dbReference type="GO" id="GO:0015074">
    <property type="term" value="P:DNA integration"/>
    <property type="evidence" value="ECO:0007669"/>
    <property type="project" value="InterPro"/>
</dbReference>
<keyword evidence="3" id="KW-0815">Transposition</keyword>
<evidence type="ECO:0000256" key="1">
    <source>
        <dbReference type="ARBA" id="ARBA00002190"/>
    </source>
</evidence>
<dbReference type="InterPro" id="IPR053392">
    <property type="entry name" value="Transposase_IS30-like"/>
</dbReference>
<dbReference type="InterPro" id="IPR036397">
    <property type="entry name" value="RNaseH_sf"/>
</dbReference>
<dbReference type="OrthoDB" id="104449at2"/>
<reference evidence="7 8" key="1">
    <citation type="submission" date="2019-02" db="EMBL/GenBank/DDBJ databases">
        <title>Genomic Encyclopedia of Archaeal and Bacterial Type Strains, Phase II (KMG-II): from individual species to whole genera.</title>
        <authorList>
            <person name="Goeker M."/>
        </authorList>
    </citation>
    <scope>NUCLEOTIDE SEQUENCE [LARGE SCALE GENOMIC DNA]</scope>
    <source>
        <strain evidence="7 8">DSM 18101</strain>
    </source>
</reference>
<dbReference type="SUPFAM" id="SSF53098">
    <property type="entry name" value="Ribonuclease H-like"/>
    <property type="match status" value="1"/>
</dbReference>
<evidence type="ECO:0000256" key="5">
    <source>
        <dbReference type="ARBA" id="ARBA00023172"/>
    </source>
</evidence>
<evidence type="ECO:0000313" key="7">
    <source>
        <dbReference type="EMBL" id="RZU29098.1"/>
    </source>
</evidence>
<dbReference type="GO" id="GO:0005829">
    <property type="term" value="C:cytosol"/>
    <property type="evidence" value="ECO:0007669"/>
    <property type="project" value="TreeGrafter"/>
</dbReference>
<evidence type="ECO:0000256" key="4">
    <source>
        <dbReference type="ARBA" id="ARBA00023125"/>
    </source>
</evidence>
<proteinExistence type="inferred from homology"/>
<comment type="caution">
    <text evidence="7">The sequence shown here is derived from an EMBL/GenBank/DDBJ whole genome shotgun (WGS) entry which is preliminary data.</text>
</comment>
<name>A0A4Q7XYB1_9BACT</name>
<dbReference type="InterPro" id="IPR025246">
    <property type="entry name" value="IS30-like_HTH"/>
</dbReference>
<protein>
    <submittedName>
        <fullName evidence="7">IS30 family transposase</fullName>
    </submittedName>
</protein>
<dbReference type="InterPro" id="IPR001584">
    <property type="entry name" value="Integrase_cat-core"/>
</dbReference>
<dbReference type="PROSITE" id="PS50994">
    <property type="entry name" value="INTEGRASE"/>
    <property type="match status" value="1"/>
</dbReference>
<sequence length="401" mass="45503">MAQGKRDRLSTEQRIDMWRRWKSGESLHDIGRAFGKGHGSIRFLLTQRGGIVPAARRRSLRTLTLAEREDISRGIASGSSIREIAHGLQRPVSTVSREVARHGGRPLYRASEADRQAWESALRPKVCLLAIDEKLRTIVASKLIQDWSPEQVSKWLKVHYPSNESMHVSHETIYRSLFIQARGVLKKELVQHLRSKRLIRRSRHSRAAGQSRGQIVDAISIRERPAEVEDRAIPGHWEGDLLAGSKNSHIATLVERHSRFAMLIKVPSKDTATVVAALSKHVRKLPATLRRSLTWDRGHEMAKHKCFTVDTNVKVYFCDPQSPWQRGTNENTNGLLRQYFPKKTDLSVYSQADLNKVALRLNQRPRKTLGFETPASKLQASVASTGEPTSFWGKFGDAYRH</sequence>
<evidence type="ECO:0000313" key="8">
    <source>
        <dbReference type="Proteomes" id="UP000292958"/>
    </source>
</evidence>
<dbReference type="Proteomes" id="UP000292958">
    <property type="component" value="Unassembled WGS sequence"/>
</dbReference>
<dbReference type="InterPro" id="IPR051917">
    <property type="entry name" value="Transposase-Integrase"/>
</dbReference>
<dbReference type="Pfam" id="PF13936">
    <property type="entry name" value="HTH_38"/>
    <property type="match status" value="1"/>
</dbReference>
<comment type="function">
    <text evidence="1">Required for the transposition of the insertion element.</text>
</comment>
<accession>A0A4Q7XYB1</accession>
<dbReference type="InterPro" id="IPR001598">
    <property type="entry name" value="Transposase_IS30_CS"/>
</dbReference>
<keyword evidence="8" id="KW-1185">Reference proteome</keyword>
<dbReference type="PANTHER" id="PTHR10948:SF23">
    <property type="entry name" value="TRANSPOSASE INSI FOR INSERTION SEQUENCE ELEMENT IS30A-RELATED"/>
    <property type="match status" value="1"/>
</dbReference>
<feature type="domain" description="Integrase catalytic" evidence="6">
    <location>
        <begin position="221"/>
        <end position="382"/>
    </location>
</feature>
<dbReference type="GO" id="GO:0003677">
    <property type="term" value="F:DNA binding"/>
    <property type="evidence" value="ECO:0007669"/>
    <property type="project" value="UniProtKB-KW"/>
</dbReference>
<dbReference type="GO" id="GO:0004803">
    <property type="term" value="F:transposase activity"/>
    <property type="evidence" value="ECO:0007669"/>
    <property type="project" value="InterPro"/>
</dbReference>
<dbReference type="Gene3D" id="3.30.420.10">
    <property type="entry name" value="Ribonuclease H-like superfamily/Ribonuclease H"/>
    <property type="match status" value="1"/>
</dbReference>
<organism evidence="7 8">
    <name type="scientific">Edaphobacter modestus</name>
    <dbReference type="NCBI Taxonomy" id="388466"/>
    <lineage>
        <taxon>Bacteria</taxon>
        <taxon>Pseudomonadati</taxon>
        <taxon>Acidobacteriota</taxon>
        <taxon>Terriglobia</taxon>
        <taxon>Terriglobales</taxon>
        <taxon>Acidobacteriaceae</taxon>
        <taxon>Edaphobacter</taxon>
    </lineage>
</organism>
<dbReference type="GO" id="GO:0006313">
    <property type="term" value="P:DNA transposition"/>
    <property type="evidence" value="ECO:0007669"/>
    <property type="project" value="InterPro"/>
</dbReference>
<dbReference type="NCBIfam" id="NF033563">
    <property type="entry name" value="transpos_IS30"/>
    <property type="match status" value="1"/>
</dbReference>
<keyword evidence="5" id="KW-0233">DNA recombination</keyword>
<gene>
    <name evidence="7" type="ORF">BDD14_6696</name>
</gene>
<dbReference type="PANTHER" id="PTHR10948">
    <property type="entry name" value="TRANSPOSASE"/>
    <property type="match status" value="1"/>
</dbReference>